<sequence length="474" mass="54170">MNILLILIVFIQIITSKVDADNRCTDLYNYCPSWYSTITFILSDETNEEEWNKIKVKTNQIYDNCTTQKINMNFFAKNAAKGSCFGQQDCNMLLNNLTLNDVKPSITFNNFWDDLMHLYTKNYNSSSGLAGYIITNIECDSWSGTSMESLINSSKIIYDGIQEYNVIFNIIQIMDDEANRKCDFASILKEPSTSMNIMTVNYDNLNSVNSSLYGLCSGGYNHYKLDNWPEQIVCTSNENDFQNCRNWTYTFYVALSSDSTNDTLEKTKDLLLKLTDPCNIPGSHVYLWTSQTTNKGIPCDPSLGTNCKEAIDGLNLYDMMYSNKSSRQLDILSMKVARWSMNNPIGEGIALYIISNLKENEFYDSQIADVFLKDSWDQGYFYYTNHVVARFIDIGKVIEKRNNTKSLLTIKNASNFYFDVVSVDDLDDLISKSGNMTVCKAKYKKNISSMPVSMSLTSNLIFIILSFCYLKVMF</sequence>
<dbReference type="STRING" id="174720.A0A0N5C8V4"/>
<keyword evidence="1" id="KW-0472">Membrane</keyword>
<keyword evidence="1" id="KW-0812">Transmembrane</keyword>
<dbReference type="AlphaFoldDB" id="A0A0N5C8V4"/>
<name>A0A0N5C8V4_STREA</name>
<keyword evidence="2" id="KW-0732">Signal</keyword>
<dbReference type="WBParaSite" id="SPAL_0001433900.1">
    <property type="protein sequence ID" value="SPAL_0001433900.1"/>
    <property type="gene ID" value="SPAL_0001433900"/>
</dbReference>
<feature type="transmembrane region" description="Helical" evidence="1">
    <location>
        <begin position="450"/>
        <end position="470"/>
    </location>
</feature>
<keyword evidence="3" id="KW-1185">Reference proteome</keyword>
<dbReference type="Proteomes" id="UP000046392">
    <property type="component" value="Unplaced"/>
</dbReference>
<evidence type="ECO:0000256" key="2">
    <source>
        <dbReference type="SAM" id="SignalP"/>
    </source>
</evidence>
<evidence type="ECO:0000313" key="3">
    <source>
        <dbReference type="Proteomes" id="UP000046392"/>
    </source>
</evidence>
<evidence type="ECO:0000256" key="1">
    <source>
        <dbReference type="SAM" id="Phobius"/>
    </source>
</evidence>
<accession>A0A0N5C8V4</accession>
<organism evidence="3 4">
    <name type="scientific">Strongyloides papillosus</name>
    <name type="common">Intestinal threadworm</name>
    <dbReference type="NCBI Taxonomy" id="174720"/>
    <lineage>
        <taxon>Eukaryota</taxon>
        <taxon>Metazoa</taxon>
        <taxon>Ecdysozoa</taxon>
        <taxon>Nematoda</taxon>
        <taxon>Chromadorea</taxon>
        <taxon>Rhabditida</taxon>
        <taxon>Tylenchina</taxon>
        <taxon>Panagrolaimomorpha</taxon>
        <taxon>Strongyloidoidea</taxon>
        <taxon>Strongyloididae</taxon>
        <taxon>Strongyloides</taxon>
    </lineage>
</organism>
<feature type="signal peptide" evidence="2">
    <location>
        <begin position="1"/>
        <end position="20"/>
    </location>
</feature>
<proteinExistence type="predicted"/>
<feature type="chain" id="PRO_5005895801" evidence="2">
    <location>
        <begin position="21"/>
        <end position="474"/>
    </location>
</feature>
<reference evidence="4" key="1">
    <citation type="submission" date="2017-02" db="UniProtKB">
        <authorList>
            <consortium name="WormBaseParasite"/>
        </authorList>
    </citation>
    <scope>IDENTIFICATION</scope>
</reference>
<keyword evidence="1" id="KW-1133">Transmembrane helix</keyword>
<protein>
    <submittedName>
        <fullName evidence="4">ADP-ribosyl cyclase/cyclic ADP-ribose hydrolase</fullName>
    </submittedName>
</protein>
<evidence type="ECO:0000313" key="4">
    <source>
        <dbReference type="WBParaSite" id="SPAL_0001433900.1"/>
    </source>
</evidence>